<protein>
    <submittedName>
        <fullName evidence="1">DUF2000 domain-containing protein</fullName>
    </submittedName>
</protein>
<evidence type="ECO:0000313" key="1">
    <source>
        <dbReference type="EMBL" id="RLP84225.1"/>
    </source>
</evidence>
<accession>A0A3L7AWC3</accession>
<evidence type="ECO:0000313" key="2">
    <source>
        <dbReference type="Proteomes" id="UP000269438"/>
    </source>
</evidence>
<dbReference type="InterPro" id="IPR023476">
    <property type="entry name" value="Pep_tRNA_hydro_II_dom_sf"/>
</dbReference>
<keyword evidence="2" id="KW-1185">Reference proteome</keyword>
<dbReference type="OrthoDB" id="3692042at2"/>
<dbReference type="Proteomes" id="UP000269438">
    <property type="component" value="Unassembled WGS sequence"/>
</dbReference>
<name>A0A3L7AWC3_9MICO</name>
<reference evidence="1 2" key="1">
    <citation type="submission" date="2018-10" db="EMBL/GenBank/DDBJ databases">
        <authorList>
            <person name="Li J."/>
        </authorList>
    </citation>
    <scope>NUCLEOTIDE SEQUENCE [LARGE SCALE GENOMIC DNA]</scope>
    <source>
        <strain evidence="1 2">JCM 11654</strain>
    </source>
</reference>
<dbReference type="RefSeq" id="WP_121687819.1">
    <property type="nucleotide sequence ID" value="NZ_RCUY01000002.1"/>
</dbReference>
<dbReference type="EMBL" id="RCUY01000002">
    <property type="protein sequence ID" value="RLP84225.1"/>
    <property type="molecule type" value="Genomic_DNA"/>
</dbReference>
<dbReference type="Gene3D" id="3.40.1490.10">
    <property type="entry name" value="Bit1"/>
    <property type="match status" value="1"/>
</dbReference>
<proteinExistence type="predicted"/>
<dbReference type="AlphaFoldDB" id="A0A3L7AWC3"/>
<dbReference type="SUPFAM" id="SSF102462">
    <property type="entry name" value="Peptidyl-tRNA hydrolase II"/>
    <property type="match status" value="1"/>
</dbReference>
<organism evidence="1 2">
    <name type="scientific">Mycetocola lacteus</name>
    <dbReference type="NCBI Taxonomy" id="76637"/>
    <lineage>
        <taxon>Bacteria</taxon>
        <taxon>Bacillati</taxon>
        <taxon>Actinomycetota</taxon>
        <taxon>Actinomycetes</taxon>
        <taxon>Micrococcales</taxon>
        <taxon>Microbacteriaceae</taxon>
        <taxon>Mycetocola</taxon>
    </lineage>
</organism>
<gene>
    <name evidence="1" type="ORF">D9V34_02735</name>
</gene>
<sequence>MNDLNTSISLESRTLNQAIGFRADEIHPGEPTRQARLKWVIVVNAELAPGRAANAAACVAAVTGSVVSGMLGDAVFDADGSEHAGLPWAGCSVLVASGEKLAAIRAKAETREDMHVADMPVLAQETRVYAEYLERMTERVSSEIAYAAVGLVGERKRVDRLVGGLSLLT</sequence>
<dbReference type="InterPro" id="IPR018988">
    <property type="entry name" value="DUF2000"/>
</dbReference>
<comment type="caution">
    <text evidence="1">The sequence shown here is derived from an EMBL/GenBank/DDBJ whole genome shotgun (WGS) entry which is preliminary data.</text>
</comment>
<dbReference type="Pfam" id="PF09391">
    <property type="entry name" value="DUF2000"/>
    <property type="match status" value="1"/>
</dbReference>